<sequence>MADSTYRIELVKGVKGGFLPPPNHATWKNVLESLGNLNGLRNFTENEPSTHDWLGEDTILVVNTPELVWSNAFGGGCTVDPFPEDNPNFVAASDAHKSQFTKVTNAILQAVGKDSQCVANEE</sequence>
<dbReference type="EMBL" id="JANBPY010001550">
    <property type="protein sequence ID" value="KAJ1959589.1"/>
    <property type="molecule type" value="Genomic_DNA"/>
</dbReference>
<dbReference type="Proteomes" id="UP001150925">
    <property type="component" value="Unassembled WGS sequence"/>
</dbReference>
<reference evidence="1" key="1">
    <citation type="submission" date="2022-07" db="EMBL/GenBank/DDBJ databases">
        <title>Phylogenomic reconstructions and comparative analyses of Kickxellomycotina fungi.</title>
        <authorList>
            <person name="Reynolds N.K."/>
            <person name="Stajich J.E."/>
            <person name="Barry K."/>
            <person name="Grigoriev I.V."/>
            <person name="Crous P."/>
            <person name="Smith M.E."/>
        </authorList>
    </citation>
    <scope>NUCLEOTIDE SEQUENCE</scope>
    <source>
        <strain evidence="1">RSA 1196</strain>
    </source>
</reference>
<gene>
    <name evidence="1" type="ORF">IWQ62_004549</name>
</gene>
<dbReference type="OrthoDB" id="5617190at2759"/>
<accession>A0A9W8ASC8</accession>
<name>A0A9W8ASC8_9FUNG</name>
<organism evidence="1 2">
    <name type="scientific">Dispira parvispora</name>
    <dbReference type="NCBI Taxonomy" id="1520584"/>
    <lineage>
        <taxon>Eukaryota</taxon>
        <taxon>Fungi</taxon>
        <taxon>Fungi incertae sedis</taxon>
        <taxon>Zoopagomycota</taxon>
        <taxon>Kickxellomycotina</taxon>
        <taxon>Dimargaritomycetes</taxon>
        <taxon>Dimargaritales</taxon>
        <taxon>Dimargaritaceae</taxon>
        <taxon>Dispira</taxon>
    </lineage>
</organism>
<dbReference type="AlphaFoldDB" id="A0A9W8ASC8"/>
<protein>
    <submittedName>
        <fullName evidence="1">Uncharacterized protein</fullName>
    </submittedName>
</protein>
<evidence type="ECO:0000313" key="2">
    <source>
        <dbReference type="Proteomes" id="UP001150925"/>
    </source>
</evidence>
<comment type="caution">
    <text evidence="1">The sequence shown here is derived from an EMBL/GenBank/DDBJ whole genome shotgun (WGS) entry which is preliminary data.</text>
</comment>
<evidence type="ECO:0000313" key="1">
    <source>
        <dbReference type="EMBL" id="KAJ1959589.1"/>
    </source>
</evidence>
<keyword evidence="2" id="KW-1185">Reference proteome</keyword>
<proteinExistence type="predicted"/>